<dbReference type="Pfam" id="PF00335">
    <property type="entry name" value="Tetraspanin"/>
    <property type="match status" value="1"/>
</dbReference>
<evidence type="ECO:0000313" key="11">
    <source>
        <dbReference type="Ensembl" id="ENSGWIP00000008370.1"/>
    </source>
</evidence>
<keyword evidence="7" id="KW-0458">Lysosome</keyword>
<keyword evidence="3 10" id="KW-0812">Transmembrane</keyword>
<dbReference type="InterPro" id="IPR000301">
    <property type="entry name" value="Tetraspanin_animals"/>
</dbReference>
<dbReference type="CTD" id="393380"/>
<dbReference type="PIRSF" id="PIRSF002419">
    <property type="entry name" value="Tetraspanin"/>
    <property type="match status" value="1"/>
</dbReference>
<proteinExistence type="inferred from homology"/>
<evidence type="ECO:0000256" key="9">
    <source>
        <dbReference type="ARBA" id="ARBA00054958"/>
    </source>
</evidence>
<keyword evidence="4 10" id="KW-1133">Transmembrane helix</keyword>
<keyword evidence="6" id="KW-0325">Glycoprotein</keyword>
<feature type="transmembrane region" description="Helical" evidence="10">
    <location>
        <begin position="52"/>
        <end position="79"/>
    </location>
</feature>
<evidence type="ECO:0000256" key="2">
    <source>
        <dbReference type="ARBA" id="ARBA00006840"/>
    </source>
</evidence>
<dbReference type="InterPro" id="IPR008952">
    <property type="entry name" value="Tetraspanin_EC2_sf"/>
</dbReference>
<dbReference type="OrthoDB" id="10033535at2759"/>
<evidence type="ECO:0000256" key="7">
    <source>
        <dbReference type="ARBA" id="ARBA00023228"/>
    </source>
</evidence>
<feature type="transmembrane region" description="Helical" evidence="10">
    <location>
        <begin position="210"/>
        <end position="235"/>
    </location>
</feature>
<feature type="transmembrane region" description="Helical" evidence="10">
    <location>
        <begin position="12"/>
        <end position="32"/>
    </location>
</feature>
<reference evidence="11" key="2">
    <citation type="submission" date="2025-08" db="UniProtKB">
        <authorList>
            <consortium name="Ensembl"/>
        </authorList>
    </citation>
    <scope>IDENTIFICATION</scope>
</reference>
<dbReference type="InterPro" id="IPR018503">
    <property type="entry name" value="Tetraspanin_CS"/>
</dbReference>
<dbReference type="AlphaFoldDB" id="A0A8C5DKS9"/>
<evidence type="ECO:0000256" key="8">
    <source>
        <dbReference type="ARBA" id="ARBA00046464"/>
    </source>
</evidence>
<dbReference type="SUPFAM" id="SSF48652">
    <property type="entry name" value="Tetraspanin"/>
    <property type="match status" value="1"/>
</dbReference>
<evidence type="ECO:0000256" key="4">
    <source>
        <dbReference type="ARBA" id="ARBA00022989"/>
    </source>
</evidence>
<comment type="subcellular location">
    <subcellularLocation>
        <location evidence="1">Lysosome membrane</location>
        <topology evidence="1">Multi-pass membrane protein</topology>
    </subcellularLocation>
    <subcellularLocation>
        <location evidence="10">Membrane</location>
        <topology evidence="10">Multi-pass membrane protein</topology>
    </subcellularLocation>
</comment>
<evidence type="ECO:0000256" key="1">
    <source>
        <dbReference type="ARBA" id="ARBA00004155"/>
    </source>
</evidence>
<dbReference type="GO" id="GO:0005765">
    <property type="term" value="C:lysosomal membrane"/>
    <property type="evidence" value="ECO:0007669"/>
    <property type="project" value="UniProtKB-SubCell"/>
</dbReference>
<evidence type="ECO:0000313" key="12">
    <source>
        <dbReference type="Proteomes" id="UP000694680"/>
    </source>
</evidence>
<evidence type="ECO:0000256" key="5">
    <source>
        <dbReference type="ARBA" id="ARBA00023136"/>
    </source>
</evidence>
<sequence length="243" mass="26104">MGCLQFLKVIMVVFNGIIFLSGAAIMGVGIWVKVDFGSLLALLEGAPSELSQLVNVAYLLIAVGALLIIIGFLGCCGALKESQCMLLLFFIIILIIVVAEISAGIVIFVFRPLLDTLLNEFGVAAVKNIQTDYGRNTISTGLWNVTMITLKCCGFYNSTDFVGSPYYNDHGMKFPPYCCPGENPCGLTEADNDMVTGCFLKLHDIIDNNVVVIGAVALGIAALEICAMVVSMILYHRVQSNSA</sequence>
<organism evidence="11 12">
    <name type="scientific">Gouania willdenowi</name>
    <name type="common">Blunt-snouted clingfish</name>
    <name type="synonym">Lepadogaster willdenowi</name>
    <dbReference type="NCBI Taxonomy" id="441366"/>
    <lineage>
        <taxon>Eukaryota</taxon>
        <taxon>Metazoa</taxon>
        <taxon>Chordata</taxon>
        <taxon>Craniata</taxon>
        <taxon>Vertebrata</taxon>
        <taxon>Euteleostomi</taxon>
        <taxon>Actinopterygii</taxon>
        <taxon>Neopterygii</taxon>
        <taxon>Teleostei</taxon>
        <taxon>Neoteleostei</taxon>
        <taxon>Acanthomorphata</taxon>
        <taxon>Ovalentaria</taxon>
        <taxon>Blenniimorphae</taxon>
        <taxon>Blenniiformes</taxon>
        <taxon>Gobiesocoidei</taxon>
        <taxon>Gobiesocidae</taxon>
        <taxon>Gobiesocinae</taxon>
        <taxon>Gouania</taxon>
    </lineage>
</organism>
<dbReference type="Ensembl" id="ENSGWIT00000009343.1">
    <property type="protein sequence ID" value="ENSGWIP00000008370.1"/>
    <property type="gene ID" value="ENSGWIG00000004951.1"/>
</dbReference>
<keyword evidence="12" id="KW-1185">Reference proteome</keyword>
<protein>
    <recommendedName>
        <fullName evidence="10">Tetraspanin</fullName>
    </recommendedName>
</protein>
<reference evidence="11" key="1">
    <citation type="submission" date="2020-06" db="EMBL/GenBank/DDBJ databases">
        <authorList>
            <consortium name="Wellcome Sanger Institute Data Sharing"/>
        </authorList>
    </citation>
    <scope>NUCLEOTIDE SEQUENCE [LARGE SCALE GENOMIC DNA]</scope>
</reference>
<keyword evidence="5 10" id="KW-0472">Membrane</keyword>
<dbReference type="InterPro" id="IPR018499">
    <property type="entry name" value="Tetraspanin/Peripherin"/>
</dbReference>
<gene>
    <name evidence="11" type="primary">tspan34b</name>
</gene>
<comment type="similarity">
    <text evidence="2 10">Belongs to the tetraspanin (TM4SF) family.</text>
</comment>
<evidence type="ECO:0000256" key="3">
    <source>
        <dbReference type="ARBA" id="ARBA00022692"/>
    </source>
</evidence>
<dbReference type="PANTHER" id="PTHR19282">
    <property type="entry name" value="TETRASPANIN"/>
    <property type="match status" value="1"/>
</dbReference>
<dbReference type="GeneID" id="114468617"/>
<dbReference type="Proteomes" id="UP000694680">
    <property type="component" value="Chromosome 8"/>
</dbReference>
<reference evidence="11" key="3">
    <citation type="submission" date="2025-09" db="UniProtKB">
        <authorList>
            <consortium name="Ensembl"/>
        </authorList>
    </citation>
    <scope>IDENTIFICATION</scope>
</reference>
<name>A0A8C5DKS9_GOUWI</name>
<comment type="function">
    <text evidence="9">Structural component of specialized membrane microdomains known as tetraspanin-enriched microdomains (TERMs), which act as platforms for receptor clustering and signaling. Participates thereby in diverse biological functions such as cell signal transduction, adhesion, migration and protein trafficking. Regulates neuronal differentiation in response to NGF by facilitating NGF-mediated activation of NTRK1/TRKA receptor tyrosine kinase and subsequent downstream signaling pathways. Plays a role in the inhibition of TNFalpha-induced apoptosis. Mechanistically, inhibits the NF-kappa-B signaling pathway by blocking phosphorylation of CHUK. Also promotes the stability of the thiamine transporter 1/SLC19A2 in intestinal epithelial cells leading to an increase of thiamine uptake process.</text>
</comment>
<dbReference type="PANTHER" id="PTHR19282:SF216">
    <property type="entry name" value="TETRASPANIN-1"/>
    <property type="match status" value="1"/>
</dbReference>
<feature type="transmembrane region" description="Helical" evidence="10">
    <location>
        <begin position="86"/>
        <end position="110"/>
    </location>
</feature>
<dbReference type="RefSeq" id="XP_028311419.1">
    <property type="nucleotide sequence ID" value="XM_028455618.1"/>
</dbReference>
<dbReference type="PROSITE" id="PS00421">
    <property type="entry name" value="TM4_1"/>
    <property type="match status" value="1"/>
</dbReference>
<evidence type="ECO:0000256" key="6">
    <source>
        <dbReference type="ARBA" id="ARBA00023180"/>
    </source>
</evidence>
<dbReference type="PRINTS" id="PR00259">
    <property type="entry name" value="TMFOUR"/>
</dbReference>
<evidence type="ECO:0000256" key="10">
    <source>
        <dbReference type="RuleBase" id="RU361218"/>
    </source>
</evidence>
<comment type="subunit">
    <text evidence="8">Interacts with SLC19A2. Interacts with NTRK1/TRKA.</text>
</comment>
<dbReference type="GO" id="GO:0005886">
    <property type="term" value="C:plasma membrane"/>
    <property type="evidence" value="ECO:0007669"/>
    <property type="project" value="TreeGrafter"/>
</dbReference>
<accession>A0A8C5DKS9</accession>
<dbReference type="Gene3D" id="1.10.1450.10">
    <property type="entry name" value="Tetraspanin"/>
    <property type="match status" value="1"/>
</dbReference>
<dbReference type="CDD" id="cd03156">
    <property type="entry name" value="uroplakin_I_like_LEL"/>
    <property type="match status" value="1"/>
</dbReference>